<gene>
    <name evidence="10" type="ORF">SAMN05192533_11532</name>
</gene>
<dbReference type="Proteomes" id="UP000198553">
    <property type="component" value="Unassembled WGS sequence"/>
</dbReference>
<keyword evidence="11" id="KW-1185">Reference proteome</keyword>
<dbReference type="CDD" id="cd02135">
    <property type="entry name" value="YdjA-like"/>
    <property type="match status" value="1"/>
</dbReference>
<dbReference type="PIRSF" id="PIRSF000232">
    <property type="entry name" value="YdjA"/>
    <property type="match status" value="1"/>
</dbReference>
<dbReference type="STRING" id="930146.SAMN05192533_11532"/>
<feature type="binding site" description="in other chain" evidence="8">
    <location>
        <begin position="10"/>
        <end position="12"/>
    </location>
    <ligand>
        <name>FMN</name>
        <dbReference type="ChEBI" id="CHEBI:58210"/>
        <note>ligand shared between dimeric partners</note>
    </ligand>
</feature>
<dbReference type="Gene3D" id="3.40.109.10">
    <property type="entry name" value="NADH Oxidase"/>
    <property type="match status" value="1"/>
</dbReference>
<dbReference type="GO" id="GO:0016491">
    <property type="term" value="F:oxidoreductase activity"/>
    <property type="evidence" value="ECO:0007669"/>
    <property type="project" value="UniProtKB-UniRule"/>
</dbReference>
<keyword evidence="6 7" id="KW-0520">NAD</keyword>
<dbReference type="InterPro" id="IPR000415">
    <property type="entry name" value="Nitroreductase-like"/>
</dbReference>
<name>A0A1H8HJ14_9BACI</name>
<keyword evidence="5 7" id="KW-0560">Oxidoreductase</keyword>
<evidence type="ECO:0000256" key="2">
    <source>
        <dbReference type="ARBA" id="ARBA00022630"/>
    </source>
</evidence>
<feature type="domain" description="Nitroreductase" evidence="9">
    <location>
        <begin position="7"/>
        <end position="169"/>
    </location>
</feature>
<dbReference type="AlphaFoldDB" id="A0A1H8HJ14"/>
<dbReference type="InterPro" id="IPR026021">
    <property type="entry name" value="YdjA-like"/>
</dbReference>
<dbReference type="EC" id="1.-.-.-" evidence="7"/>
<evidence type="ECO:0000313" key="11">
    <source>
        <dbReference type="Proteomes" id="UP000198553"/>
    </source>
</evidence>
<keyword evidence="4 7" id="KW-0521">NADP</keyword>
<dbReference type="Pfam" id="PF00881">
    <property type="entry name" value="Nitroreductase"/>
    <property type="match status" value="1"/>
</dbReference>
<evidence type="ECO:0000256" key="4">
    <source>
        <dbReference type="ARBA" id="ARBA00022857"/>
    </source>
</evidence>
<organism evidence="10 11">
    <name type="scientific">Mesobacillus persicus</name>
    <dbReference type="NCBI Taxonomy" id="930146"/>
    <lineage>
        <taxon>Bacteria</taxon>
        <taxon>Bacillati</taxon>
        <taxon>Bacillota</taxon>
        <taxon>Bacilli</taxon>
        <taxon>Bacillales</taxon>
        <taxon>Bacillaceae</taxon>
        <taxon>Mesobacillus</taxon>
    </lineage>
</organism>
<evidence type="ECO:0000256" key="1">
    <source>
        <dbReference type="ARBA" id="ARBA00007118"/>
    </source>
</evidence>
<evidence type="ECO:0000313" key="10">
    <source>
        <dbReference type="EMBL" id="SEN55957.1"/>
    </source>
</evidence>
<evidence type="ECO:0000259" key="9">
    <source>
        <dbReference type="Pfam" id="PF00881"/>
    </source>
</evidence>
<dbReference type="InterPro" id="IPR029479">
    <property type="entry name" value="Nitroreductase"/>
</dbReference>
<dbReference type="OrthoDB" id="9804207at2"/>
<protein>
    <recommendedName>
        <fullName evidence="7">Putative NAD(P)H nitroreductase</fullName>
        <ecNumber evidence="7">1.-.-.-</ecNumber>
    </recommendedName>
</protein>
<proteinExistence type="inferred from homology"/>
<evidence type="ECO:0000256" key="7">
    <source>
        <dbReference type="PIRNR" id="PIRNR000232"/>
    </source>
</evidence>
<evidence type="ECO:0000256" key="6">
    <source>
        <dbReference type="ARBA" id="ARBA00023027"/>
    </source>
</evidence>
<dbReference type="PANTHER" id="PTHR43821">
    <property type="entry name" value="NAD(P)H NITROREDUCTASE YDJA-RELATED"/>
    <property type="match status" value="1"/>
</dbReference>
<feature type="binding site" description="in other chain" evidence="8">
    <location>
        <begin position="138"/>
        <end position="140"/>
    </location>
    <ligand>
        <name>FMN</name>
        <dbReference type="ChEBI" id="CHEBI:58210"/>
        <note>ligand shared between dimeric partners</note>
    </ligand>
</feature>
<dbReference type="SUPFAM" id="SSF55469">
    <property type="entry name" value="FMN-dependent nitroreductase-like"/>
    <property type="match status" value="1"/>
</dbReference>
<dbReference type="InterPro" id="IPR052530">
    <property type="entry name" value="NAD(P)H_nitroreductase"/>
</dbReference>
<dbReference type="EMBL" id="FOBW01000015">
    <property type="protein sequence ID" value="SEN55957.1"/>
    <property type="molecule type" value="Genomic_DNA"/>
</dbReference>
<feature type="binding site" evidence="8">
    <location>
        <position position="39"/>
    </location>
    <ligand>
        <name>FMN</name>
        <dbReference type="ChEBI" id="CHEBI:58210"/>
        <note>ligand shared between dimeric partners</note>
    </ligand>
</feature>
<evidence type="ECO:0000256" key="8">
    <source>
        <dbReference type="PIRSR" id="PIRSR000232-1"/>
    </source>
</evidence>
<evidence type="ECO:0000256" key="5">
    <source>
        <dbReference type="ARBA" id="ARBA00023002"/>
    </source>
</evidence>
<keyword evidence="3 7" id="KW-0288">FMN</keyword>
<comment type="cofactor">
    <cofactor evidence="8">
        <name>FMN</name>
        <dbReference type="ChEBI" id="CHEBI:58210"/>
    </cofactor>
    <text evidence="8">Binds 1 FMN per subunit.</text>
</comment>
<comment type="similarity">
    <text evidence="1 7">Belongs to the nitroreductase family.</text>
</comment>
<dbReference type="PANTHER" id="PTHR43821:SF1">
    <property type="entry name" value="NAD(P)H NITROREDUCTASE YDJA-RELATED"/>
    <property type="match status" value="1"/>
</dbReference>
<accession>A0A1H8HJ14</accession>
<dbReference type="RefSeq" id="WP_090748938.1">
    <property type="nucleotide sequence ID" value="NZ_FOBW01000015.1"/>
</dbReference>
<sequence>MDVFEAIKSRRSNGLVSDKPVPKEIIDKILEAGTWAPSHFKTEPWKFFVLTGEGRLALGKVLAEIAKRDMENPLSETNQKKLEKICEKPLRAPVVMTVAVEPNLKSEKVIIQEEYGAVYAAIQNMLLAAHALGLGGYWRTGKPTYDPLMKELFGLSEKGEVLGFLYFGYTKREMAAGKRRPYEEVTKWLTSNSDFDEL</sequence>
<evidence type="ECO:0000256" key="3">
    <source>
        <dbReference type="ARBA" id="ARBA00022643"/>
    </source>
</evidence>
<keyword evidence="2 7" id="KW-0285">Flavoprotein</keyword>
<reference evidence="11" key="1">
    <citation type="submission" date="2016-10" db="EMBL/GenBank/DDBJ databases">
        <authorList>
            <person name="Varghese N."/>
            <person name="Submissions S."/>
        </authorList>
    </citation>
    <scope>NUCLEOTIDE SEQUENCE [LARGE SCALE GENOMIC DNA]</scope>
    <source>
        <strain evidence="11">B48,IBRC-M 10115,DSM 25386,CECT 8001</strain>
    </source>
</reference>